<comment type="pathway">
    <text evidence="2">Protein modification; protein glycosylation.</text>
</comment>
<accession>A0A1X2J2Y1</accession>
<evidence type="ECO:0000256" key="11">
    <source>
        <dbReference type="ARBA" id="ARBA00024899"/>
    </source>
</evidence>
<comment type="function">
    <text evidence="11">Participates in the formation of the lipid-linked precursor oligosaccharide for N-glycosylation. Involved in assembling the dolichol-pyrophosphate-GlcNAc(2)-Man(5) intermediate on the cytoplasmic surface of the ER.</text>
</comment>
<feature type="transmembrane region" description="Helical" evidence="16">
    <location>
        <begin position="9"/>
        <end position="28"/>
    </location>
</feature>
<evidence type="ECO:0000256" key="16">
    <source>
        <dbReference type="SAM" id="Phobius"/>
    </source>
</evidence>
<organism evidence="19 20">
    <name type="scientific">Absidia repens</name>
    <dbReference type="NCBI Taxonomy" id="90262"/>
    <lineage>
        <taxon>Eukaryota</taxon>
        <taxon>Fungi</taxon>
        <taxon>Fungi incertae sedis</taxon>
        <taxon>Mucoromycota</taxon>
        <taxon>Mucoromycotina</taxon>
        <taxon>Mucoromycetes</taxon>
        <taxon>Mucorales</taxon>
        <taxon>Cunninghamellaceae</taxon>
        <taxon>Absidia</taxon>
    </lineage>
</organism>
<sequence length="445" mass="50410">MYLSVNHPTVIFSFSTSLSLYSLTMLGLELSGNFSVSGLLLAVLCLYLLGGRLLRVYLFENTGRSIMRPRLVVQVVVLGDIGRSPRMRYHAISLADAGCTVDLIGYNETSAGSRISTHRYIRVRPLKQAWSIPKGFPKLLYLLWAPFKAAFLAIQLYWLMGCITQCPDFIFVQNPPSIPTLFVGRLVSILRQAWLIIDWHNFGYSILGVTFGKDHPVVKFAKRYEQLFGSKAYAHLTVTDRMNKELADWGVQGKLITFKDRPQSHFKRLPISEIHQFLSTCRLDTLVREQSLDADSFLGISNRTNDDLTTLLTQKQTDGTISYRSDRPRLVVSSTSWTEDEDFSLLLKAIEHYEQKAPPHAPNLLFVITGKGPMKDYYEKRISQMQLKRTRLVTLWLEAQHYPLLLGSADLGISLHTSSSGMDLPMKVVDMFGCGLPVCAVNFEW</sequence>
<dbReference type="Pfam" id="PF13579">
    <property type="entry name" value="Glyco_trans_4_4"/>
    <property type="match status" value="1"/>
</dbReference>
<evidence type="ECO:0000256" key="12">
    <source>
        <dbReference type="ARBA" id="ARBA00031434"/>
    </source>
</evidence>
<evidence type="ECO:0000313" key="19">
    <source>
        <dbReference type="EMBL" id="ORZ26158.1"/>
    </source>
</evidence>
<dbReference type="GO" id="GO:0004578">
    <property type="term" value="F:chitobiosyldiphosphodolichol beta-mannosyltransferase activity"/>
    <property type="evidence" value="ECO:0007669"/>
    <property type="project" value="UniProtKB-EC"/>
</dbReference>
<feature type="domain" description="Glycosyl transferase family 1" evidence="17">
    <location>
        <begin position="326"/>
        <end position="442"/>
    </location>
</feature>
<dbReference type="STRING" id="90262.A0A1X2J2Y1"/>
<feature type="transmembrane region" description="Helical" evidence="16">
    <location>
        <begin position="34"/>
        <end position="58"/>
    </location>
</feature>
<keyword evidence="20" id="KW-1185">Reference proteome</keyword>
<evidence type="ECO:0000259" key="17">
    <source>
        <dbReference type="Pfam" id="PF00534"/>
    </source>
</evidence>
<keyword evidence="8" id="KW-0256">Endoplasmic reticulum</keyword>
<keyword evidence="6" id="KW-0808">Transferase</keyword>
<feature type="domain" description="Glycosyltransferase subfamily 4-like N-terminal" evidence="18">
    <location>
        <begin position="91"/>
        <end position="253"/>
    </location>
</feature>
<evidence type="ECO:0000259" key="18">
    <source>
        <dbReference type="Pfam" id="PF13579"/>
    </source>
</evidence>
<dbReference type="GO" id="GO:0005789">
    <property type="term" value="C:endoplasmic reticulum membrane"/>
    <property type="evidence" value="ECO:0007669"/>
    <property type="project" value="UniProtKB-SubCell"/>
</dbReference>
<dbReference type="OrthoDB" id="614844at2759"/>
<evidence type="ECO:0000256" key="4">
    <source>
        <dbReference type="ARBA" id="ARBA00015841"/>
    </source>
</evidence>
<evidence type="ECO:0000256" key="3">
    <source>
        <dbReference type="ARBA" id="ARBA00012611"/>
    </source>
</evidence>
<evidence type="ECO:0000256" key="9">
    <source>
        <dbReference type="ARBA" id="ARBA00022989"/>
    </source>
</evidence>
<evidence type="ECO:0000256" key="7">
    <source>
        <dbReference type="ARBA" id="ARBA00022692"/>
    </source>
</evidence>
<dbReference type="EMBL" id="MCGE01000001">
    <property type="protein sequence ID" value="ORZ26158.1"/>
    <property type="molecule type" value="Genomic_DNA"/>
</dbReference>
<evidence type="ECO:0000256" key="8">
    <source>
        <dbReference type="ARBA" id="ARBA00022824"/>
    </source>
</evidence>
<dbReference type="PANTHER" id="PTHR13036:SF0">
    <property type="entry name" value="CHITOBIOSYLDIPHOSPHODOLICHOL BETA-MANNOSYLTRANSFERASE"/>
    <property type="match status" value="1"/>
</dbReference>
<dbReference type="Gene3D" id="3.40.50.2000">
    <property type="entry name" value="Glycogen Phosphorylase B"/>
    <property type="match status" value="1"/>
</dbReference>
<evidence type="ECO:0000256" key="10">
    <source>
        <dbReference type="ARBA" id="ARBA00023136"/>
    </source>
</evidence>
<name>A0A1X2J2Y1_9FUNG</name>
<dbReference type="InterPro" id="IPR001296">
    <property type="entry name" value="Glyco_trans_1"/>
</dbReference>
<evidence type="ECO:0000313" key="20">
    <source>
        <dbReference type="Proteomes" id="UP000193560"/>
    </source>
</evidence>
<keyword evidence="5" id="KW-0328">Glycosyltransferase</keyword>
<keyword evidence="10 16" id="KW-0472">Membrane</keyword>
<dbReference type="Pfam" id="PF00534">
    <property type="entry name" value="Glycos_transf_1"/>
    <property type="match status" value="1"/>
</dbReference>
<evidence type="ECO:0000256" key="14">
    <source>
        <dbReference type="ARBA" id="ARBA00033088"/>
    </source>
</evidence>
<dbReference type="Proteomes" id="UP000193560">
    <property type="component" value="Unassembled WGS sequence"/>
</dbReference>
<proteinExistence type="predicted"/>
<gene>
    <name evidence="19" type="ORF">BCR42DRAFT_401705</name>
</gene>
<dbReference type="AlphaFoldDB" id="A0A1X2J2Y1"/>
<evidence type="ECO:0000256" key="13">
    <source>
        <dbReference type="ARBA" id="ARBA00031566"/>
    </source>
</evidence>
<comment type="caution">
    <text evidence="19">The sequence shown here is derived from an EMBL/GenBank/DDBJ whole genome shotgun (WGS) entry which is preliminary data.</text>
</comment>
<evidence type="ECO:0000256" key="15">
    <source>
        <dbReference type="ARBA" id="ARBA00045071"/>
    </source>
</evidence>
<evidence type="ECO:0000256" key="5">
    <source>
        <dbReference type="ARBA" id="ARBA00022676"/>
    </source>
</evidence>
<feature type="transmembrane region" description="Helical" evidence="16">
    <location>
        <begin position="139"/>
        <end position="160"/>
    </location>
</feature>
<dbReference type="InterPro" id="IPR028098">
    <property type="entry name" value="Glyco_trans_4-like_N"/>
</dbReference>
<dbReference type="EC" id="2.4.1.142" evidence="3"/>
<dbReference type="PANTHER" id="PTHR13036">
    <property type="entry name" value="BETA1,4 MANNOSYLTRANSFERASE"/>
    <property type="match status" value="1"/>
</dbReference>
<keyword evidence="7 16" id="KW-0812">Transmembrane</keyword>
<reference evidence="19 20" key="1">
    <citation type="submission" date="2016-07" db="EMBL/GenBank/DDBJ databases">
        <title>Pervasive Adenine N6-methylation of Active Genes in Fungi.</title>
        <authorList>
            <consortium name="DOE Joint Genome Institute"/>
            <person name="Mondo S.J."/>
            <person name="Dannebaum R.O."/>
            <person name="Kuo R.C."/>
            <person name="Labutti K."/>
            <person name="Haridas S."/>
            <person name="Kuo A."/>
            <person name="Salamov A."/>
            <person name="Ahrendt S.R."/>
            <person name="Lipzen A."/>
            <person name="Sullivan W."/>
            <person name="Andreopoulos W.B."/>
            <person name="Clum A."/>
            <person name="Lindquist E."/>
            <person name="Daum C."/>
            <person name="Ramamoorthy G.K."/>
            <person name="Gryganskyi A."/>
            <person name="Culley D."/>
            <person name="Magnuson J.K."/>
            <person name="James T.Y."/>
            <person name="O'Malley M.A."/>
            <person name="Stajich J.E."/>
            <person name="Spatafora J.W."/>
            <person name="Visel A."/>
            <person name="Grigoriev I.V."/>
        </authorList>
    </citation>
    <scope>NUCLEOTIDE SEQUENCE [LARGE SCALE GENOMIC DNA]</scope>
    <source>
        <strain evidence="19 20">NRRL 1336</strain>
    </source>
</reference>
<keyword evidence="9 16" id="KW-1133">Transmembrane helix</keyword>
<evidence type="ECO:0000256" key="6">
    <source>
        <dbReference type="ARBA" id="ARBA00022679"/>
    </source>
</evidence>
<dbReference type="SUPFAM" id="SSF53756">
    <property type="entry name" value="UDP-Glycosyltransferase/glycogen phosphorylase"/>
    <property type="match status" value="1"/>
</dbReference>
<evidence type="ECO:0000256" key="1">
    <source>
        <dbReference type="ARBA" id="ARBA00004389"/>
    </source>
</evidence>
<comment type="catalytic activity">
    <reaction evidence="15">
        <text>an N,N'-diacetylchitobiosyl-diphospho-di-trans,poly-cis-dolichol + GDP-alpha-D-mannose = a beta-D-Man-(1-&gt;4)-beta-D-GlcNAc-(1-&gt;4)-alpha-D-GlcNAc-diphospho-di-trans,poly-cis-dolichol + GDP + H(+)</text>
        <dbReference type="Rhea" id="RHEA:13865"/>
        <dbReference type="Rhea" id="RHEA-COMP:19510"/>
        <dbReference type="Rhea" id="RHEA-COMP:19511"/>
        <dbReference type="ChEBI" id="CHEBI:15378"/>
        <dbReference type="ChEBI" id="CHEBI:57269"/>
        <dbReference type="ChEBI" id="CHEBI:57527"/>
        <dbReference type="ChEBI" id="CHEBI:58189"/>
        <dbReference type="ChEBI" id="CHEBI:58472"/>
        <dbReference type="EC" id="2.4.1.142"/>
    </reaction>
    <physiologicalReaction direction="left-to-right" evidence="15">
        <dbReference type="Rhea" id="RHEA:13866"/>
    </physiologicalReaction>
</comment>
<protein>
    <recommendedName>
        <fullName evidence="4">Chitobiosyldiphosphodolichol beta-mannosyltransferase</fullName>
        <ecNumber evidence="3">2.4.1.142</ecNumber>
    </recommendedName>
    <alternativeName>
        <fullName evidence="13">Beta-1,4-mannosyltransferase</fullName>
    </alternativeName>
    <alternativeName>
        <fullName evidence="14">GDP-Man:GlcNAc2-PP-dolichol mannosyltransferase</fullName>
    </alternativeName>
    <alternativeName>
        <fullName evidence="12">GDP-mannose-dolichol diphosphochitobiose mannosyltransferase</fullName>
    </alternativeName>
</protein>
<evidence type="ECO:0000256" key="2">
    <source>
        <dbReference type="ARBA" id="ARBA00004922"/>
    </source>
</evidence>
<dbReference type="InterPro" id="IPR026051">
    <property type="entry name" value="ALG1-like"/>
</dbReference>
<comment type="subcellular location">
    <subcellularLocation>
        <location evidence="1">Endoplasmic reticulum membrane</location>
        <topology evidence="1">Single-pass membrane protein</topology>
    </subcellularLocation>
</comment>